<dbReference type="Proteomes" id="UP000292702">
    <property type="component" value="Unassembled WGS sequence"/>
</dbReference>
<evidence type="ECO:0000313" key="2">
    <source>
        <dbReference type="EMBL" id="TCD64621.1"/>
    </source>
</evidence>
<name>A0A4R0R9U0_9APHY</name>
<gene>
    <name evidence="2" type="ORF">EIP91_003855</name>
</gene>
<evidence type="ECO:0000313" key="3">
    <source>
        <dbReference type="Proteomes" id="UP000292702"/>
    </source>
</evidence>
<accession>A0A4R0R9U0</accession>
<dbReference type="AlphaFoldDB" id="A0A4R0R9U0"/>
<protein>
    <submittedName>
        <fullName evidence="2">Uncharacterized protein</fullName>
    </submittedName>
</protein>
<dbReference type="EMBL" id="RWJN01000225">
    <property type="protein sequence ID" value="TCD64621.1"/>
    <property type="molecule type" value="Genomic_DNA"/>
</dbReference>
<proteinExistence type="predicted"/>
<organism evidence="2 3">
    <name type="scientific">Steccherinum ochraceum</name>
    <dbReference type="NCBI Taxonomy" id="92696"/>
    <lineage>
        <taxon>Eukaryota</taxon>
        <taxon>Fungi</taxon>
        <taxon>Dikarya</taxon>
        <taxon>Basidiomycota</taxon>
        <taxon>Agaricomycotina</taxon>
        <taxon>Agaricomycetes</taxon>
        <taxon>Polyporales</taxon>
        <taxon>Steccherinaceae</taxon>
        <taxon>Steccherinum</taxon>
    </lineage>
</organism>
<comment type="caution">
    <text evidence="2">The sequence shown here is derived from an EMBL/GenBank/DDBJ whole genome shotgun (WGS) entry which is preliminary data.</text>
</comment>
<evidence type="ECO:0000256" key="1">
    <source>
        <dbReference type="SAM" id="MobiDB-lite"/>
    </source>
</evidence>
<reference evidence="2 3" key="1">
    <citation type="submission" date="2018-11" db="EMBL/GenBank/DDBJ databases">
        <title>Genome assembly of Steccherinum ochraceum LE-BIN_3174, the white-rot fungus of the Steccherinaceae family (The Residual Polyporoid clade, Polyporales, Basidiomycota).</title>
        <authorList>
            <person name="Fedorova T.V."/>
            <person name="Glazunova O.A."/>
            <person name="Landesman E.O."/>
            <person name="Moiseenko K.V."/>
            <person name="Psurtseva N.V."/>
            <person name="Savinova O.S."/>
            <person name="Shakhova N.V."/>
            <person name="Tyazhelova T.V."/>
            <person name="Vasina D.V."/>
        </authorList>
    </citation>
    <scope>NUCLEOTIDE SEQUENCE [LARGE SCALE GENOMIC DNA]</scope>
    <source>
        <strain evidence="2 3">LE-BIN_3174</strain>
    </source>
</reference>
<keyword evidence="3" id="KW-1185">Reference proteome</keyword>
<feature type="region of interest" description="Disordered" evidence="1">
    <location>
        <begin position="170"/>
        <end position="191"/>
    </location>
</feature>
<sequence length="191" mass="21667">MADPLTASTHSSVQAFLTYDPPYPGAIQNTLQIVLFLQALDVNNLPYVVLDPRQLWGINPKESHLAVRVRIVRAGDAALHTLVEGLKVGNPNRLEIRPQRQVVPLRVLPQDSKKKFLFEIRRLSNECPLHLDLQAEKIYYNFDVSGSLHYLRRVTFFRFVITHAPSDGYAEEASTESGSEHSGMEFIEEEL</sequence>